<keyword evidence="5" id="KW-1185">Reference proteome</keyword>
<organism evidence="4 5">
    <name type="scientific">Paenibacillus albilobatus</name>
    <dbReference type="NCBI Taxonomy" id="2716884"/>
    <lineage>
        <taxon>Bacteria</taxon>
        <taxon>Bacillati</taxon>
        <taxon>Bacillota</taxon>
        <taxon>Bacilli</taxon>
        <taxon>Bacillales</taxon>
        <taxon>Paenibacillaceae</taxon>
        <taxon>Paenibacillus</taxon>
    </lineage>
</organism>
<dbReference type="InterPro" id="IPR010090">
    <property type="entry name" value="Phage_tape_meas"/>
</dbReference>
<comment type="caution">
    <text evidence="4">The sequence shown here is derived from an EMBL/GenBank/DDBJ whole genome shotgun (WGS) entry which is preliminary data.</text>
</comment>
<dbReference type="PANTHER" id="PTHR37813:SF1">
    <property type="entry name" value="FELS-2 PROPHAGE PROTEIN"/>
    <property type="match status" value="1"/>
</dbReference>
<keyword evidence="1" id="KW-1188">Viral release from host cell</keyword>
<evidence type="ECO:0000256" key="1">
    <source>
        <dbReference type="ARBA" id="ARBA00022612"/>
    </source>
</evidence>
<sequence length="822" mass="89142">MSREYEIAFQLAAHLQADFRRSFDQANAQIARLENELRQVQRQGGPERARRDAIGASEAFGGLSEKVRGFGETLQRVAEYTGAKALIDGVVGSFQDVIGSVGEFQGSMKQFQAATGMTKQEMAEISKSAKNLYNQNLGESWEDLTDAMTIAKQVTKQQGKELENTTKNAIVYRDVFKGDFAESLKTADTMAKNFGITNDEAFNLLAQGAQKGLDKSGELLDSANEYSVYFKTLGFEANQMFDIFGAGLEKGAFNLDKVGDAMKEFGIRSKDGSKNSAEGFQAMGLNAKKMTAEFAAGGPRAQKAFYQVMDALEKMKDPAKKNIATINLFGTQAEDMEKDVIAALGHARKQFDMTKNTMEEVASIKYDTVGMAFRGIGRQMMTTFIMPLGDLALPLLQKFGGWFNKAIPSIQKFFKQVGGWIGGVAKQVKSMIGPEVGQAMSSVKKSLSSLFSGDIGGAAFNYAKMFGLSDADASGIANTVKGAFSQISELQTQWANSLKKIWPTVKSVFGSISGVIKQLAPVMMKVGAASWTAFAKISKALVPIGIYISQKFWPIVSKVFGFLANEVAPAVSRGISAMLPTIMSVVGKVGQTISAMFNLVKPIIDGLVAAFNFAFPYIKTIVINVINTISGILKGLMTALGGVLDFITGVFTGNWSQAWDGVVEVFGGIWSGLKALVAVPINAVIRLVNKAIASINNINVEIPEWLGGGTLGFNVPQIPEIDAYAKGGIANRPSIFGEAGPEIAIPLNNKPRSRGLLDTANRLMGRTQNTSTVGDFVYNPQFVIQGNADRSAIEEMDSRNQMEFKKQFNEYKRQQRRVSLSQ</sequence>
<keyword evidence="2" id="KW-0175">Coiled coil</keyword>
<dbReference type="Proteomes" id="UP000679779">
    <property type="component" value="Unassembled WGS sequence"/>
</dbReference>
<proteinExistence type="predicted"/>
<dbReference type="EMBL" id="BORQ01000005">
    <property type="protein sequence ID" value="GIO33127.1"/>
    <property type="molecule type" value="Genomic_DNA"/>
</dbReference>
<gene>
    <name evidence="4" type="ORF">J2TS6_42680</name>
</gene>
<protein>
    <recommendedName>
        <fullName evidence="3">Phage tail tape measure protein domain-containing protein</fullName>
    </recommendedName>
</protein>
<evidence type="ECO:0000259" key="3">
    <source>
        <dbReference type="Pfam" id="PF10145"/>
    </source>
</evidence>
<dbReference type="RefSeq" id="WP_212958302.1">
    <property type="nucleotide sequence ID" value="NZ_BORQ01000005.1"/>
</dbReference>
<accession>A0A919XLZ6</accession>
<dbReference type="PANTHER" id="PTHR37813">
    <property type="entry name" value="FELS-2 PROPHAGE PROTEIN"/>
    <property type="match status" value="1"/>
</dbReference>
<feature type="domain" description="Phage tail tape measure protein" evidence="3">
    <location>
        <begin position="135"/>
        <end position="330"/>
    </location>
</feature>
<reference evidence="4" key="1">
    <citation type="submission" date="2021-03" db="EMBL/GenBank/DDBJ databases">
        <title>Antimicrobial resistance genes in bacteria isolated from Japanese honey, and their potential for conferring macrolide and lincosamide resistance in the American foulbrood pathogen Paenibacillus larvae.</title>
        <authorList>
            <person name="Okamoto M."/>
            <person name="Kumagai M."/>
            <person name="Kanamori H."/>
            <person name="Takamatsu D."/>
        </authorList>
    </citation>
    <scope>NUCLEOTIDE SEQUENCE</scope>
    <source>
        <strain evidence="4">J2TS6</strain>
    </source>
</reference>
<evidence type="ECO:0000313" key="5">
    <source>
        <dbReference type="Proteomes" id="UP000679779"/>
    </source>
</evidence>
<evidence type="ECO:0000313" key="4">
    <source>
        <dbReference type="EMBL" id="GIO33127.1"/>
    </source>
</evidence>
<feature type="coiled-coil region" evidence="2">
    <location>
        <begin position="16"/>
        <end position="43"/>
    </location>
</feature>
<dbReference type="AlphaFoldDB" id="A0A919XLZ6"/>
<evidence type="ECO:0000256" key="2">
    <source>
        <dbReference type="SAM" id="Coils"/>
    </source>
</evidence>
<name>A0A919XLZ6_9BACL</name>
<dbReference type="Pfam" id="PF10145">
    <property type="entry name" value="PhageMin_Tail"/>
    <property type="match status" value="1"/>
</dbReference>